<name>A0ACC1NKT4_9HYPO</name>
<keyword evidence="2" id="KW-1185">Reference proteome</keyword>
<organism evidence="1 2">
    <name type="scientific">Zarea fungicola</name>
    <dbReference type="NCBI Taxonomy" id="93591"/>
    <lineage>
        <taxon>Eukaryota</taxon>
        <taxon>Fungi</taxon>
        <taxon>Dikarya</taxon>
        <taxon>Ascomycota</taxon>
        <taxon>Pezizomycotina</taxon>
        <taxon>Sordariomycetes</taxon>
        <taxon>Hypocreomycetidae</taxon>
        <taxon>Hypocreales</taxon>
        <taxon>Cordycipitaceae</taxon>
        <taxon>Zarea</taxon>
    </lineage>
</organism>
<proteinExistence type="predicted"/>
<comment type="caution">
    <text evidence="1">The sequence shown here is derived from an EMBL/GenBank/DDBJ whole genome shotgun (WGS) entry which is preliminary data.</text>
</comment>
<dbReference type="Proteomes" id="UP001143910">
    <property type="component" value="Unassembled WGS sequence"/>
</dbReference>
<gene>
    <name evidence="1" type="ORF">NQ176_g3525</name>
</gene>
<evidence type="ECO:0000313" key="1">
    <source>
        <dbReference type="EMBL" id="KAJ2978963.1"/>
    </source>
</evidence>
<reference evidence="1" key="1">
    <citation type="submission" date="2022-08" db="EMBL/GenBank/DDBJ databases">
        <title>Genome Sequence of Lecanicillium fungicola.</title>
        <authorList>
            <person name="Buettner E."/>
        </authorList>
    </citation>
    <scope>NUCLEOTIDE SEQUENCE</scope>
    <source>
        <strain evidence="1">Babe33</strain>
    </source>
</reference>
<dbReference type="EMBL" id="JANJQO010000327">
    <property type="protein sequence ID" value="KAJ2978963.1"/>
    <property type="molecule type" value="Genomic_DNA"/>
</dbReference>
<accession>A0ACC1NKT4</accession>
<sequence length="250" mass="27746">MTQKPLILFVHGAWHTKAHYEDFINLLERKGYTVIVPDLPSSREPSPPNPPEADIKLFADTARHLADKGNEIVVVSHSYGGLISTEAFTGLSLSNRRVHDLPGGIRTHICIAGFLLGPGMTLEAAAPLPSNGLGWAFYEGEYKVLNHSHDIGAMFYPDLPKAEQEKWLKLLVKHPKASSFYEPKTFSYMEIETVFVSCEKDMAFPYAAQKTIVEGMQSNGVNIREESLPSGHFPNLSMPERLADIIVKNA</sequence>
<evidence type="ECO:0000313" key="2">
    <source>
        <dbReference type="Proteomes" id="UP001143910"/>
    </source>
</evidence>
<protein>
    <submittedName>
        <fullName evidence="1">Uncharacterized protein</fullName>
    </submittedName>
</protein>